<dbReference type="SUPFAM" id="SSF48239">
    <property type="entry name" value="Terpenoid cyclases/Protein prenyltransferases"/>
    <property type="match status" value="1"/>
</dbReference>
<dbReference type="InterPro" id="IPR008930">
    <property type="entry name" value="Terpenoid_cyclase/PrenylTrfase"/>
</dbReference>
<sequence length="415" mass="45091">MNPVKRLLLPALATLAGCWLPLQAQTQAPTAPAGAVVEAPALDEAIHRSLGYLTRANLPNGEFIYLANSDPRHPSPLQYNAVRHAAALYVLGLYLRRADDASALAALQRAGRFLSDCCIATPPERPDLLAVWSQPELDRTRAPLEANLGGTGLALVGLAELERLRPGAVSVAGLRRLGEFLLFMQKEDGSFYAKFTPDQGGRRDTRHALYYPGEAILGLLALHRLDPDPRWYAAAARATAWLAEQPVESEGWPPDHWTLIATARLLAAEPAGEPPLPRERLVRHSMAIARALLARYREPEDPVLRGSIRADGATTSTATTLEGLLAAMEFLPESERGLRKGIMDFAADGIDFLLRAQIRSGPFDGGIPFAIRPLPDDGEGGANRAFNRYATEIRIDYVQHALGAMLAYANLTRAP</sequence>
<proteinExistence type="predicted"/>
<keyword evidence="3" id="KW-1185">Reference proteome</keyword>
<evidence type="ECO:0000313" key="2">
    <source>
        <dbReference type="EMBL" id="RCX31162.1"/>
    </source>
</evidence>
<gene>
    <name evidence="2" type="ORF">DFQ59_103126</name>
</gene>
<dbReference type="EMBL" id="QPJY01000003">
    <property type="protein sequence ID" value="RCX31162.1"/>
    <property type="molecule type" value="Genomic_DNA"/>
</dbReference>
<dbReference type="PROSITE" id="PS51257">
    <property type="entry name" value="PROKAR_LIPOPROTEIN"/>
    <property type="match status" value="1"/>
</dbReference>
<protein>
    <submittedName>
        <fullName evidence="2">Uncharacterized protein</fullName>
    </submittedName>
</protein>
<reference evidence="2 3" key="1">
    <citation type="submission" date="2018-07" db="EMBL/GenBank/DDBJ databases">
        <title>Genomic Encyclopedia of Type Strains, Phase IV (KMG-IV): sequencing the most valuable type-strain genomes for metagenomic binning, comparative biology and taxonomic classification.</title>
        <authorList>
            <person name="Goeker M."/>
        </authorList>
    </citation>
    <scope>NUCLEOTIDE SEQUENCE [LARGE SCALE GENOMIC DNA]</scope>
    <source>
        <strain evidence="2 3">DSM 26407</strain>
    </source>
</reference>
<dbReference type="Gene3D" id="1.50.10.20">
    <property type="match status" value="1"/>
</dbReference>
<evidence type="ECO:0000313" key="3">
    <source>
        <dbReference type="Proteomes" id="UP000252707"/>
    </source>
</evidence>
<comment type="caution">
    <text evidence="2">The sequence shown here is derived from an EMBL/GenBank/DDBJ whole genome shotgun (WGS) entry which is preliminary data.</text>
</comment>
<keyword evidence="1" id="KW-0732">Signal</keyword>
<feature type="chain" id="PRO_5016703759" evidence="1">
    <location>
        <begin position="25"/>
        <end position="415"/>
    </location>
</feature>
<accession>A0A369CAV3</accession>
<dbReference type="OrthoDB" id="6515232at2"/>
<organism evidence="2 3">
    <name type="scientific">Thioalbus denitrificans</name>
    <dbReference type="NCBI Taxonomy" id="547122"/>
    <lineage>
        <taxon>Bacteria</taxon>
        <taxon>Pseudomonadati</taxon>
        <taxon>Pseudomonadota</taxon>
        <taxon>Gammaproteobacteria</taxon>
        <taxon>Chromatiales</taxon>
        <taxon>Ectothiorhodospiraceae</taxon>
        <taxon>Thioalbus</taxon>
    </lineage>
</organism>
<name>A0A369CAV3_9GAMM</name>
<dbReference type="Proteomes" id="UP000252707">
    <property type="component" value="Unassembled WGS sequence"/>
</dbReference>
<evidence type="ECO:0000256" key="1">
    <source>
        <dbReference type="SAM" id="SignalP"/>
    </source>
</evidence>
<feature type="signal peptide" evidence="1">
    <location>
        <begin position="1"/>
        <end position="24"/>
    </location>
</feature>
<dbReference type="RefSeq" id="WP_114279348.1">
    <property type="nucleotide sequence ID" value="NZ_QPJY01000003.1"/>
</dbReference>
<dbReference type="AlphaFoldDB" id="A0A369CAV3"/>